<sequence>MQIFARAVAIFAILGCLTSETEASESKFYRGTHLCNGALTLDDWEFSSREARFNVFFRRADGLSFQSLELTAQSTGDGLVLFDERGRPWLALRTQPDGERLHGRWLTYQGKPQSECEPFTVERTKSVKERMDDLFALLGAADPTVGTARAAAAEQQRLPPIALLPELDQQAYRQRYAEAAPAFWKRFYEAERKRLAEHPVETSEDRMRLVAQMRDGIGAEVTSQGSFDQDSAARQSALDRLRLVADRLADRNSPLQARPMDGLCERISGFNYIDTDRLELAVGLPVEYWDRGFTEDLLGRVQACKEARIVVHLLTQSYPEIEKRARSASWLREQRKRLLALPLTLAAFRDTNGLHLNQEDLRRNDISRSVYERFVGSSLDPRRAEMERAAVREVEDGFARETPASLPPTEARARCQTLINRPWGNDALARLFNACTAAADGYVERTMRQAFQTQVERIEAAPKTFEGLRTHNGFLMDTTDLGGAYPSPALVAEFNGKVSGARAEAIRVAKAEVERAFAAVDPLVETPDSPILQCGRGAMPSDVTLRPLVEACSEGARALNARREAAQCEQALKASGATDSLRAGTIRSSATAKSGLPVHKVVCGGARQKVSVTFPASGMLWWSKQFMEVRLPDNAGQLEPRTIRWLIEPVAGSNTDWALTKIETKTIDLPGPQEAVLSCLAQEGFCR</sequence>
<evidence type="ECO:0000313" key="1">
    <source>
        <dbReference type="EMBL" id="KAB7787530.1"/>
    </source>
</evidence>
<dbReference type="AlphaFoldDB" id="A0A833J9G0"/>
<dbReference type="RefSeq" id="WP_246695867.1">
    <property type="nucleotide sequence ID" value="NZ_WEKV01000003.1"/>
</dbReference>
<accession>A0A833J9G0</accession>
<reference evidence="1 2" key="1">
    <citation type="submission" date="2019-10" db="EMBL/GenBank/DDBJ databases">
        <title>Draft Genome Sequence of the Caffeine Degrading Methylotroph Methylorubrum populi PINKEL.</title>
        <authorList>
            <person name="Dawson S.C."/>
            <person name="Zhang X."/>
            <person name="Wright M.E."/>
            <person name="Sharma G."/>
            <person name="Langner J.T."/>
            <person name="Ditty J.L."/>
            <person name="Subuyuj G.A."/>
        </authorList>
    </citation>
    <scope>NUCLEOTIDE SEQUENCE [LARGE SCALE GENOMIC DNA]</scope>
    <source>
        <strain evidence="1 2">Pinkel</strain>
    </source>
</reference>
<dbReference type="EMBL" id="WEKV01000003">
    <property type="protein sequence ID" value="KAB7787530.1"/>
    <property type="molecule type" value="Genomic_DNA"/>
</dbReference>
<protein>
    <submittedName>
        <fullName evidence="1">Uncharacterized protein</fullName>
    </submittedName>
</protein>
<evidence type="ECO:0000313" key="2">
    <source>
        <dbReference type="Proteomes" id="UP000469949"/>
    </source>
</evidence>
<gene>
    <name evidence="1" type="ORF">F8B43_0464</name>
</gene>
<organism evidence="1 2">
    <name type="scientific">Methylorubrum populi</name>
    <dbReference type="NCBI Taxonomy" id="223967"/>
    <lineage>
        <taxon>Bacteria</taxon>
        <taxon>Pseudomonadati</taxon>
        <taxon>Pseudomonadota</taxon>
        <taxon>Alphaproteobacteria</taxon>
        <taxon>Hyphomicrobiales</taxon>
        <taxon>Methylobacteriaceae</taxon>
        <taxon>Methylorubrum</taxon>
    </lineage>
</organism>
<proteinExistence type="predicted"/>
<dbReference type="Proteomes" id="UP000469949">
    <property type="component" value="Unassembled WGS sequence"/>
</dbReference>
<comment type="caution">
    <text evidence="1">The sequence shown here is derived from an EMBL/GenBank/DDBJ whole genome shotgun (WGS) entry which is preliminary data.</text>
</comment>
<name>A0A833J9G0_9HYPH</name>